<evidence type="ECO:0000256" key="1">
    <source>
        <dbReference type="ARBA" id="ARBA00023239"/>
    </source>
</evidence>
<dbReference type="InterPro" id="IPR034593">
    <property type="entry name" value="DgoD-like"/>
</dbReference>
<reference evidence="3" key="1">
    <citation type="submission" date="2020-05" db="EMBL/GenBank/DDBJ databases">
        <authorList>
            <person name="Chiriac C."/>
            <person name="Salcher M."/>
            <person name="Ghai R."/>
            <person name="Kavagutti S V."/>
        </authorList>
    </citation>
    <scope>NUCLEOTIDE SEQUENCE</scope>
</reference>
<feature type="domain" description="Mandelate racemase/muconate lactonizing enzyme C-terminal" evidence="2">
    <location>
        <begin position="156"/>
        <end position="266"/>
    </location>
</feature>
<dbReference type="Gene3D" id="3.20.20.120">
    <property type="entry name" value="Enolase-like C-terminal domain"/>
    <property type="match status" value="1"/>
</dbReference>
<dbReference type="PANTHER" id="PTHR48080:SF2">
    <property type="entry name" value="D-GALACTONATE DEHYDRATASE"/>
    <property type="match status" value="1"/>
</dbReference>
<dbReference type="SFLD" id="SFLDG00179">
    <property type="entry name" value="mandelate_racemase"/>
    <property type="match status" value="1"/>
</dbReference>
<dbReference type="InterPro" id="IPR029065">
    <property type="entry name" value="Enolase_C-like"/>
</dbReference>
<dbReference type="SFLD" id="SFLDS00001">
    <property type="entry name" value="Enolase"/>
    <property type="match status" value="1"/>
</dbReference>
<dbReference type="InterPro" id="IPR029017">
    <property type="entry name" value="Enolase-like_N"/>
</dbReference>
<accession>A0A6J6GHJ8</accession>
<dbReference type="EMBL" id="CAEZUJ010000021">
    <property type="protein sequence ID" value="CAB4599720.1"/>
    <property type="molecule type" value="Genomic_DNA"/>
</dbReference>
<dbReference type="CDD" id="cd03316">
    <property type="entry name" value="MR_like"/>
    <property type="match status" value="1"/>
</dbReference>
<organism evidence="3">
    <name type="scientific">freshwater metagenome</name>
    <dbReference type="NCBI Taxonomy" id="449393"/>
    <lineage>
        <taxon>unclassified sequences</taxon>
        <taxon>metagenomes</taxon>
        <taxon>ecological metagenomes</taxon>
    </lineage>
</organism>
<dbReference type="Gene3D" id="3.30.390.10">
    <property type="entry name" value="Enolase-like, N-terminal domain"/>
    <property type="match status" value="1"/>
</dbReference>
<dbReference type="SMART" id="SM00922">
    <property type="entry name" value="MR_MLE"/>
    <property type="match status" value="1"/>
</dbReference>
<dbReference type="InterPro" id="IPR013342">
    <property type="entry name" value="Mandelate_racemase_C"/>
</dbReference>
<dbReference type="SUPFAM" id="SSF54826">
    <property type="entry name" value="Enolase N-terminal domain-like"/>
    <property type="match status" value="1"/>
</dbReference>
<proteinExistence type="predicted"/>
<protein>
    <submittedName>
        <fullName evidence="3">Unannotated protein</fullName>
    </submittedName>
</protein>
<dbReference type="AlphaFoldDB" id="A0A6J6GHJ8"/>
<dbReference type="Pfam" id="PF02746">
    <property type="entry name" value="MR_MLE_N"/>
    <property type="match status" value="1"/>
</dbReference>
<sequence length="400" mass="43985">MKIAKVETIRPLDHPNILWILLHDDQGNVGLGETFFGQSVIEEYVHASAAPILLGLKSALPEIAHLALTPYAGFQGGGVEQRTLGGIDIGLWDLWGKRTNLPVVDLLGGGVRDDIKIYNTCAGPDYVRKTTSQHTKNWGLKGTADSSKWEDLTAFFERPAGLARELLDSGIKGMKIWPFDPAAEATNGAYISQEDLSKTLKIFEKIRNEVGMEMDLMVELHGLWQRTPVEMIMHGLAEFNPYWIEDPIRPDAIDAISFLRESTGLRIATGETVVGRRGVLPLLQKNAVDILTIDTQWTGGLTEARKVATLADTYATAIAPHDCTGPVSLAACTHLVLSQNNGIIQETVRAYLNTWYSDFTTGMPPIKDGRISVTRDPGHGVLLNPELLKSDRIIRRESVA</sequence>
<dbReference type="GO" id="GO:0016829">
    <property type="term" value="F:lyase activity"/>
    <property type="evidence" value="ECO:0007669"/>
    <property type="project" value="UniProtKB-KW"/>
</dbReference>
<evidence type="ECO:0000259" key="2">
    <source>
        <dbReference type="SMART" id="SM00922"/>
    </source>
</evidence>
<dbReference type="SUPFAM" id="SSF51604">
    <property type="entry name" value="Enolase C-terminal domain-like"/>
    <property type="match status" value="1"/>
</dbReference>
<dbReference type="InterPro" id="IPR013341">
    <property type="entry name" value="Mandelate_racemase_N_dom"/>
</dbReference>
<dbReference type="InterPro" id="IPR036849">
    <property type="entry name" value="Enolase-like_C_sf"/>
</dbReference>
<dbReference type="Pfam" id="PF13378">
    <property type="entry name" value="MR_MLE_C"/>
    <property type="match status" value="1"/>
</dbReference>
<dbReference type="PANTHER" id="PTHR48080">
    <property type="entry name" value="D-GALACTONATE DEHYDRATASE-RELATED"/>
    <property type="match status" value="1"/>
</dbReference>
<evidence type="ECO:0000313" key="3">
    <source>
        <dbReference type="EMBL" id="CAB4599720.1"/>
    </source>
</evidence>
<name>A0A6J6GHJ8_9ZZZZ</name>
<gene>
    <name evidence="3" type="ORF">UFOPK1811_00702</name>
</gene>
<keyword evidence="1" id="KW-0456">Lyase</keyword>